<reference evidence="1 2" key="1">
    <citation type="submission" date="2015-01" db="EMBL/GenBank/DDBJ databases">
        <title>Evolution of Trichinella species and genotypes.</title>
        <authorList>
            <person name="Korhonen P.K."/>
            <person name="Edoardo P."/>
            <person name="Giuseppe L.R."/>
            <person name="Gasser R.B."/>
        </authorList>
    </citation>
    <scope>NUCLEOTIDE SEQUENCE [LARGE SCALE GENOMIC DNA]</scope>
    <source>
        <strain evidence="1">ISS1029</strain>
    </source>
</reference>
<dbReference type="AlphaFoldDB" id="A0A0V1GH60"/>
<keyword evidence="2" id="KW-1185">Reference proteome</keyword>
<name>A0A0V1GH60_9BILA</name>
<comment type="caution">
    <text evidence="1">The sequence shown here is derived from an EMBL/GenBank/DDBJ whole genome shotgun (WGS) entry which is preliminary data.</text>
</comment>
<accession>A0A0V1GH60</accession>
<gene>
    <name evidence="1" type="ORF">T11_4401</name>
</gene>
<evidence type="ECO:0000313" key="1">
    <source>
        <dbReference type="EMBL" id="KRY97581.1"/>
    </source>
</evidence>
<dbReference type="Proteomes" id="UP000055024">
    <property type="component" value="Unassembled WGS sequence"/>
</dbReference>
<dbReference type="EMBL" id="JYDP01001941">
    <property type="protein sequence ID" value="KRY97581.1"/>
    <property type="molecule type" value="Genomic_DNA"/>
</dbReference>
<organism evidence="1 2">
    <name type="scientific">Trichinella zimbabwensis</name>
    <dbReference type="NCBI Taxonomy" id="268475"/>
    <lineage>
        <taxon>Eukaryota</taxon>
        <taxon>Metazoa</taxon>
        <taxon>Ecdysozoa</taxon>
        <taxon>Nematoda</taxon>
        <taxon>Enoplea</taxon>
        <taxon>Dorylaimia</taxon>
        <taxon>Trichinellida</taxon>
        <taxon>Trichinellidae</taxon>
        <taxon>Trichinella</taxon>
    </lineage>
</organism>
<sequence>MPGAHGGQKRASDPLELELQMVVSHHNLTVCPDS</sequence>
<evidence type="ECO:0000313" key="2">
    <source>
        <dbReference type="Proteomes" id="UP000055024"/>
    </source>
</evidence>
<proteinExistence type="predicted"/>
<protein>
    <submittedName>
        <fullName evidence="1">Uncharacterized protein</fullName>
    </submittedName>
</protein>